<dbReference type="InterPro" id="IPR041698">
    <property type="entry name" value="Methyltransf_25"/>
</dbReference>
<dbReference type="AlphaFoldDB" id="A0A2T8FFM5"/>
<feature type="domain" description="Methyltransferase" evidence="1">
    <location>
        <begin position="56"/>
        <end position="147"/>
    </location>
</feature>
<name>A0A2T8FFM5_9ACTN</name>
<protein>
    <recommendedName>
        <fullName evidence="1">Methyltransferase domain-containing protein</fullName>
    </recommendedName>
</protein>
<gene>
    <name evidence="2" type="ORF">DDE18_02655</name>
</gene>
<proteinExistence type="predicted"/>
<dbReference type="Proteomes" id="UP000246018">
    <property type="component" value="Unassembled WGS sequence"/>
</dbReference>
<organism evidence="2 3">
    <name type="scientific">Nocardioides gansuensis</name>
    <dbReference type="NCBI Taxonomy" id="2138300"/>
    <lineage>
        <taxon>Bacteria</taxon>
        <taxon>Bacillati</taxon>
        <taxon>Actinomycetota</taxon>
        <taxon>Actinomycetes</taxon>
        <taxon>Propionibacteriales</taxon>
        <taxon>Nocardioidaceae</taxon>
        <taxon>Nocardioides</taxon>
    </lineage>
</organism>
<dbReference type="CDD" id="cd02440">
    <property type="entry name" value="AdoMet_MTases"/>
    <property type="match status" value="1"/>
</dbReference>
<dbReference type="Pfam" id="PF13649">
    <property type="entry name" value="Methyltransf_25"/>
    <property type="match status" value="1"/>
</dbReference>
<dbReference type="SUPFAM" id="SSF53335">
    <property type="entry name" value="S-adenosyl-L-methionine-dependent methyltransferases"/>
    <property type="match status" value="1"/>
</dbReference>
<dbReference type="EMBL" id="QDGZ01000001">
    <property type="protein sequence ID" value="PVG84521.1"/>
    <property type="molecule type" value="Genomic_DNA"/>
</dbReference>
<dbReference type="InterPro" id="IPR029063">
    <property type="entry name" value="SAM-dependent_MTases_sf"/>
</dbReference>
<reference evidence="2 3" key="1">
    <citation type="submission" date="2018-04" db="EMBL/GenBank/DDBJ databases">
        <title>Genome of Nocardioides gansuensis WSJ-1.</title>
        <authorList>
            <person name="Wu S."/>
            <person name="Wang G."/>
        </authorList>
    </citation>
    <scope>NUCLEOTIDE SEQUENCE [LARGE SCALE GENOMIC DNA]</scope>
    <source>
        <strain evidence="2 3">WSJ-1</strain>
    </source>
</reference>
<accession>A0A2T8FFM5</accession>
<evidence type="ECO:0000313" key="2">
    <source>
        <dbReference type="EMBL" id="PVG84521.1"/>
    </source>
</evidence>
<dbReference type="RefSeq" id="WP_165820990.1">
    <property type="nucleotide sequence ID" value="NZ_QDGZ01000001.1"/>
</dbReference>
<evidence type="ECO:0000313" key="3">
    <source>
        <dbReference type="Proteomes" id="UP000246018"/>
    </source>
</evidence>
<comment type="caution">
    <text evidence="2">The sequence shown here is derived from an EMBL/GenBank/DDBJ whole genome shotgun (WGS) entry which is preliminary data.</text>
</comment>
<sequence length="249" mass="28358">MAPSSAPGSRVVTSPFFDRFPRFYETSQTFAYPSRLNLRHEAIFGENRDVFEGRRVLDIASHDGRWSFAALQAGAASVVGIEGRPELVDAANETFAHYNVSPERYRFIADDVFHALAQEPWEFDVVLCLGFLYHTLRYNELMARIRRCNPTYLIIDTEVAGDGRALVRLRVEDVMPQRNAVRDEFSYRDSVLSGKPSVKGLETIVGAYGFRLERFSDWAGLTRDNPENADEFQNYLRGSRVTVRCRAIS</sequence>
<dbReference type="Gene3D" id="3.40.50.150">
    <property type="entry name" value="Vaccinia Virus protein VP39"/>
    <property type="match status" value="1"/>
</dbReference>
<keyword evidence="3" id="KW-1185">Reference proteome</keyword>
<evidence type="ECO:0000259" key="1">
    <source>
        <dbReference type="Pfam" id="PF13649"/>
    </source>
</evidence>